<dbReference type="Pfam" id="PF00852">
    <property type="entry name" value="Glyco_transf_10"/>
    <property type="match status" value="1"/>
</dbReference>
<keyword evidence="8" id="KW-1133">Transmembrane helix</keyword>
<evidence type="ECO:0000256" key="8">
    <source>
        <dbReference type="ARBA" id="ARBA00022989"/>
    </source>
</evidence>
<evidence type="ECO:0000256" key="2">
    <source>
        <dbReference type="ARBA" id="ARBA00004922"/>
    </source>
</evidence>
<dbReference type="PANTHER" id="PTHR48438:SF1">
    <property type="entry name" value="ALPHA-(1,3)-FUCOSYLTRANSFERASE C-RELATED"/>
    <property type="match status" value="1"/>
</dbReference>
<name>A0AAV4SP08_9ARAC</name>
<dbReference type="InterPro" id="IPR055270">
    <property type="entry name" value="Glyco_tran_10_C"/>
</dbReference>
<dbReference type="Pfam" id="PF17039">
    <property type="entry name" value="Glyco_tran_10_N"/>
    <property type="match status" value="1"/>
</dbReference>
<evidence type="ECO:0000256" key="10">
    <source>
        <dbReference type="ARBA" id="ARBA00023136"/>
    </source>
</evidence>
<dbReference type="PANTHER" id="PTHR48438">
    <property type="entry name" value="ALPHA-(1,3)-FUCOSYLTRANSFERASE C-RELATED"/>
    <property type="match status" value="1"/>
</dbReference>
<evidence type="ECO:0000313" key="16">
    <source>
        <dbReference type="Proteomes" id="UP001054837"/>
    </source>
</evidence>
<evidence type="ECO:0000259" key="14">
    <source>
        <dbReference type="Pfam" id="PF17039"/>
    </source>
</evidence>
<gene>
    <name evidence="15" type="primary">FucTA</name>
    <name evidence="15" type="ORF">CDAR_404241</name>
</gene>
<dbReference type="EMBL" id="BPLQ01008199">
    <property type="protein sequence ID" value="GIY35835.1"/>
    <property type="molecule type" value="Genomic_DNA"/>
</dbReference>
<keyword evidence="6 12" id="KW-0812">Transmembrane</keyword>
<keyword evidence="10" id="KW-0472">Membrane</keyword>
<dbReference type="AlphaFoldDB" id="A0AAV4SP08"/>
<evidence type="ECO:0000256" key="12">
    <source>
        <dbReference type="RuleBase" id="RU003832"/>
    </source>
</evidence>
<keyword evidence="11" id="KW-0325">Glycoprotein</keyword>
<dbReference type="InterPro" id="IPR001503">
    <property type="entry name" value="Glyco_trans_10"/>
</dbReference>
<dbReference type="GO" id="GO:0032580">
    <property type="term" value="C:Golgi cisterna membrane"/>
    <property type="evidence" value="ECO:0007669"/>
    <property type="project" value="UniProtKB-SubCell"/>
</dbReference>
<sequence>MLLMLSLGIKIFEKTPKSASSFCDKSGLRKWKEKHVNRQVRTVRIRWNESEQTRTSSKLILLWTTYFNEVYSGDFYFFQEGYRTFKRYNCEFSNCYVTANKSLLQNADAVLFHAPDLNSSNIPKRLRIDQIWILYSMEPPRYAVLKWHMISSLFNWTMTYRSDSDVQVKYGEIVRINESCRAYLHKHQRISSNRKQHGAIWMVSNCRTESNREAYVKELRKHFRVDVYGKCSRKRKCEPSQSKNCYRLLQNYKYYISFENSICKDYVTEKFFNALLYDVVPVVFGASNYKDIAPKNSYIDATRFSSPKELAEHLIAVVNDSSWYNSFFDWKESYSVHLHPWMCDLCKRLNQQRSPIRTFPTDLWSWWVPKASCQRWTKRKGFYNIFSK</sequence>
<reference evidence="15 16" key="1">
    <citation type="submission" date="2021-06" db="EMBL/GenBank/DDBJ databases">
        <title>Caerostris darwini draft genome.</title>
        <authorList>
            <person name="Kono N."/>
            <person name="Arakawa K."/>
        </authorList>
    </citation>
    <scope>NUCLEOTIDE SEQUENCE [LARGE SCALE GENOMIC DNA]</scope>
</reference>
<dbReference type="Gene3D" id="3.40.50.11660">
    <property type="entry name" value="Glycosyl transferase family 10, C-terminal domain"/>
    <property type="match status" value="1"/>
</dbReference>
<accession>A0AAV4SP08</accession>
<protein>
    <recommendedName>
        <fullName evidence="12">Fucosyltransferase</fullName>
        <ecNumber evidence="12">2.4.1.-</ecNumber>
    </recommendedName>
</protein>
<evidence type="ECO:0000256" key="3">
    <source>
        <dbReference type="ARBA" id="ARBA00008919"/>
    </source>
</evidence>
<keyword evidence="7" id="KW-0735">Signal-anchor</keyword>
<evidence type="ECO:0000256" key="7">
    <source>
        <dbReference type="ARBA" id="ARBA00022968"/>
    </source>
</evidence>
<feature type="domain" description="Fucosyltransferase N-terminal" evidence="14">
    <location>
        <begin position="56"/>
        <end position="171"/>
    </location>
</feature>
<dbReference type="Proteomes" id="UP001054837">
    <property type="component" value="Unassembled WGS sequence"/>
</dbReference>
<comment type="similarity">
    <text evidence="3 12">Belongs to the glycosyltransferase 10 family.</text>
</comment>
<dbReference type="EC" id="2.4.1.-" evidence="12"/>
<keyword evidence="9 12" id="KW-0333">Golgi apparatus</keyword>
<dbReference type="SUPFAM" id="SSF53756">
    <property type="entry name" value="UDP-Glycosyltransferase/glycogen phosphorylase"/>
    <property type="match status" value="1"/>
</dbReference>
<evidence type="ECO:0000256" key="11">
    <source>
        <dbReference type="ARBA" id="ARBA00023180"/>
    </source>
</evidence>
<evidence type="ECO:0000256" key="1">
    <source>
        <dbReference type="ARBA" id="ARBA00004447"/>
    </source>
</evidence>
<dbReference type="FunFam" id="3.40.50.11660:FF:000004">
    <property type="entry name" value="Glycoprotein 3-alpha-L-fucosyltransferase A"/>
    <property type="match status" value="1"/>
</dbReference>
<comment type="subcellular location">
    <subcellularLocation>
        <location evidence="1 12">Golgi apparatus</location>
        <location evidence="1 12">Golgi stack membrane</location>
        <topology evidence="1 12">Single-pass type II membrane protein</topology>
    </subcellularLocation>
</comment>
<evidence type="ECO:0000256" key="5">
    <source>
        <dbReference type="ARBA" id="ARBA00022679"/>
    </source>
</evidence>
<feature type="domain" description="Fucosyltransferase C-terminal" evidence="13">
    <location>
        <begin position="194"/>
        <end position="359"/>
    </location>
</feature>
<dbReference type="GO" id="GO:0008417">
    <property type="term" value="F:fucosyltransferase activity"/>
    <property type="evidence" value="ECO:0007669"/>
    <property type="project" value="InterPro"/>
</dbReference>
<evidence type="ECO:0000256" key="4">
    <source>
        <dbReference type="ARBA" id="ARBA00022676"/>
    </source>
</evidence>
<keyword evidence="5 12" id="KW-0808">Transferase</keyword>
<dbReference type="InterPro" id="IPR031481">
    <property type="entry name" value="Glyco_tran_10_N"/>
</dbReference>
<evidence type="ECO:0000256" key="9">
    <source>
        <dbReference type="ARBA" id="ARBA00023034"/>
    </source>
</evidence>
<proteinExistence type="inferred from homology"/>
<dbReference type="InterPro" id="IPR038577">
    <property type="entry name" value="GT10-like_C_sf"/>
</dbReference>
<comment type="pathway">
    <text evidence="2">Protein modification; protein glycosylation.</text>
</comment>
<evidence type="ECO:0000313" key="15">
    <source>
        <dbReference type="EMBL" id="GIY35835.1"/>
    </source>
</evidence>
<evidence type="ECO:0000256" key="6">
    <source>
        <dbReference type="ARBA" id="ARBA00022692"/>
    </source>
</evidence>
<organism evidence="15 16">
    <name type="scientific">Caerostris darwini</name>
    <dbReference type="NCBI Taxonomy" id="1538125"/>
    <lineage>
        <taxon>Eukaryota</taxon>
        <taxon>Metazoa</taxon>
        <taxon>Ecdysozoa</taxon>
        <taxon>Arthropoda</taxon>
        <taxon>Chelicerata</taxon>
        <taxon>Arachnida</taxon>
        <taxon>Araneae</taxon>
        <taxon>Araneomorphae</taxon>
        <taxon>Entelegynae</taxon>
        <taxon>Araneoidea</taxon>
        <taxon>Araneidae</taxon>
        <taxon>Caerostris</taxon>
    </lineage>
</organism>
<evidence type="ECO:0000259" key="13">
    <source>
        <dbReference type="Pfam" id="PF00852"/>
    </source>
</evidence>
<keyword evidence="4 12" id="KW-0328">Glycosyltransferase</keyword>
<keyword evidence="16" id="KW-1185">Reference proteome</keyword>
<comment type="caution">
    <text evidence="15">The sequence shown here is derived from an EMBL/GenBank/DDBJ whole genome shotgun (WGS) entry which is preliminary data.</text>
</comment>